<dbReference type="InterPro" id="IPR020103">
    <property type="entry name" value="PsdUridine_synth_cat_dom_sf"/>
</dbReference>
<proteinExistence type="predicted"/>
<protein>
    <submittedName>
        <fullName evidence="4">tRNA pseudouridine32 synthase / 23S rRNA pseudouridine746 synthase</fullName>
    </submittedName>
</protein>
<accession>A0A315ZAV8</accession>
<feature type="coiled-coil region" evidence="1">
    <location>
        <begin position="223"/>
        <end position="254"/>
    </location>
</feature>
<dbReference type="AlphaFoldDB" id="A0A315ZAV8"/>
<keyword evidence="1" id="KW-0175">Coiled coil</keyword>
<dbReference type="GO" id="GO:0009982">
    <property type="term" value="F:pseudouridine synthase activity"/>
    <property type="evidence" value="ECO:0007669"/>
    <property type="project" value="InterPro"/>
</dbReference>
<dbReference type="Pfam" id="PF00849">
    <property type="entry name" value="PseudoU_synth_2"/>
    <property type="match status" value="1"/>
</dbReference>
<reference evidence="4 5" key="1">
    <citation type="submission" date="2018-03" db="EMBL/GenBank/DDBJ databases">
        <title>Genomic Encyclopedia of Archaeal and Bacterial Type Strains, Phase II (KMG-II): from individual species to whole genera.</title>
        <authorList>
            <person name="Goeker M."/>
        </authorList>
    </citation>
    <scope>NUCLEOTIDE SEQUENCE [LARGE SCALE GENOMIC DNA]</scope>
    <source>
        <strain evidence="4 5">DSM 28229</strain>
    </source>
</reference>
<feature type="compositionally biased region" description="Basic and acidic residues" evidence="2">
    <location>
        <begin position="170"/>
        <end position="189"/>
    </location>
</feature>
<evidence type="ECO:0000313" key="4">
    <source>
        <dbReference type="EMBL" id="PWJ42726.1"/>
    </source>
</evidence>
<name>A0A315ZAV8_SEDFL</name>
<sequence>MRSEQEIAQMQNCFRTFEGKIDDIELPKKFTFPFYYEPHPLCIQAAKELQHHISTQTDWTHNFGLNKDQEGMVIGKMFGVLVVRNSQNQLGYLAAFSGKLADQNHHKGFVPPVFDMLSKNSFFLEEQEQVNALNDKIENLENALELKEALLFFESEKSYAQSALEEQKQVMKAEKQARNQRRKEGKENLSEEDFSDLEKELQQESIKGKIVLKHLNLHWKERVEKAENSYNEFIQEINQLKKERKQRSAKLQRKLFDQYQFLNKDKQRKGLFEIFENTTNGVPPAAAGECAAPKLFQYAFENDLVPVAMAEFWWGASPKSEIRKHGQFYPSCRGKCEPILGHMLEGIEMDENPMLTNPATNKELPIVFEDDYLLVVNKPHDFLSVPGKTILDSVYARMREKFPNASGPLIVHRLDMATSGLMLIAKSEEIYKDLQSQFINRTVKKRYIALLDGEIEGNSGEVKLPIRVDLDDRPRQLVCYEYGKHAHTEWEKIEMKDGKTRVHFYPITGRTHQLRVHSAHSLGLNSPIVGDDLYGTKASRLHLHAEKIDFTHPISKERLSIQVDPNF</sequence>
<dbReference type="Gene3D" id="3.30.2350.10">
    <property type="entry name" value="Pseudouridine synthase"/>
    <property type="match status" value="1"/>
</dbReference>
<feature type="region of interest" description="Disordered" evidence="2">
    <location>
        <begin position="170"/>
        <end position="195"/>
    </location>
</feature>
<dbReference type="RefSeq" id="WP_245935598.1">
    <property type="nucleotide sequence ID" value="NZ_QGDO01000002.1"/>
</dbReference>
<gene>
    <name evidence="4" type="ORF">BC781_102271</name>
</gene>
<keyword evidence="5" id="KW-1185">Reference proteome</keyword>
<evidence type="ECO:0000256" key="1">
    <source>
        <dbReference type="SAM" id="Coils"/>
    </source>
</evidence>
<dbReference type="PROSITE" id="PS01129">
    <property type="entry name" value="PSI_RLU"/>
    <property type="match status" value="1"/>
</dbReference>
<dbReference type="GO" id="GO:0140098">
    <property type="term" value="F:catalytic activity, acting on RNA"/>
    <property type="evidence" value="ECO:0007669"/>
    <property type="project" value="UniProtKB-ARBA"/>
</dbReference>
<dbReference type="PANTHER" id="PTHR21600:SF89">
    <property type="entry name" value="RIBOSOMAL LARGE SUBUNIT PSEUDOURIDINE SYNTHASE A"/>
    <property type="match status" value="1"/>
</dbReference>
<evidence type="ECO:0000313" key="5">
    <source>
        <dbReference type="Proteomes" id="UP000245535"/>
    </source>
</evidence>
<dbReference type="GO" id="GO:0003723">
    <property type="term" value="F:RNA binding"/>
    <property type="evidence" value="ECO:0007669"/>
    <property type="project" value="InterPro"/>
</dbReference>
<dbReference type="InterPro" id="IPR006145">
    <property type="entry name" value="PsdUridine_synth_RsuA/RluA"/>
</dbReference>
<dbReference type="GO" id="GO:0000455">
    <property type="term" value="P:enzyme-directed rRNA pseudouridine synthesis"/>
    <property type="evidence" value="ECO:0007669"/>
    <property type="project" value="TreeGrafter"/>
</dbReference>
<dbReference type="InterPro" id="IPR006224">
    <property type="entry name" value="PsdUridine_synth_RluA-like_CS"/>
</dbReference>
<dbReference type="PANTHER" id="PTHR21600">
    <property type="entry name" value="MITOCHONDRIAL RNA PSEUDOURIDINE SYNTHASE"/>
    <property type="match status" value="1"/>
</dbReference>
<dbReference type="CDD" id="cd02869">
    <property type="entry name" value="PseudoU_synth_RluA_like"/>
    <property type="match status" value="1"/>
</dbReference>
<comment type="caution">
    <text evidence="4">The sequence shown here is derived from an EMBL/GenBank/DDBJ whole genome shotgun (WGS) entry which is preliminary data.</text>
</comment>
<organism evidence="4 5">
    <name type="scientific">Sediminitomix flava</name>
    <dbReference type="NCBI Taxonomy" id="379075"/>
    <lineage>
        <taxon>Bacteria</taxon>
        <taxon>Pseudomonadati</taxon>
        <taxon>Bacteroidota</taxon>
        <taxon>Cytophagia</taxon>
        <taxon>Cytophagales</taxon>
        <taxon>Flammeovirgaceae</taxon>
        <taxon>Sediminitomix</taxon>
    </lineage>
</organism>
<dbReference type="InterPro" id="IPR050188">
    <property type="entry name" value="RluA_PseudoU_synthase"/>
</dbReference>
<feature type="domain" description="Pseudouridine synthase RsuA/RluA-like" evidence="3">
    <location>
        <begin position="372"/>
        <end position="520"/>
    </location>
</feature>
<evidence type="ECO:0000259" key="3">
    <source>
        <dbReference type="Pfam" id="PF00849"/>
    </source>
</evidence>
<dbReference type="Proteomes" id="UP000245535">
    <property type="component" value="Unassembled WGS sequence"/>
</dbReference>
<dbReference type="SUPFAM" id="SSF55120">
    <property type="entry name" value="Pseudouridine synthase"/>
    <property type="match status" value="1"/>
</dbReference>
<dbReference type="EMBL" id="QGDO01000002">
    <property type="protein sequence ID" value="PWJ42726.1"/>
    <property type="molecule type" value="Genomic_DNA"/>
</dbReference>
<evidence type="ECO:0000256" key="2">
    <source>
        <dbReference type="SAM" id="MobiDB-lite"/>
    </source>
</evidence>